<gene>
    <name evidence="1" type="ORF">BXY39_0457</name>
</gene>
<dbReference type="AlphaFoldDB" id="A0A3M0CWY7"/>
<dbReference type="OrthoDB" id="8480244at2"/>
<dbReference type="InterPro" id="IPR009922">
    <property type="entry name" value="DUF1457"/>
</dbReference>
<keyword evidence="2" id="KW-1185">Reference proteome</keyword>
<reference evidence="1 2" key="1">
    <citation type="submission" date="2018-10" db="EMBL/GenBank/DDBJ databases">
        <title>Genomic Encyclopedia of Archaeal and Bacterial Type Strains, Phase II (KMG-II): from individual species to whole genera.</title>
        <authorList>
            <person name="Goeker M."/>
        </authorList>
    </citation>
    <scope>NUCLEOTIDE SEQUENCE [LARGE SCALE GENOMIC DNA]</scope>
    <source>
        <strain evidence="1 2">DSM 25217</strain>
    </source>
</reference>
<accession>A0A3M0CWY7</accession>
<dbReference type="RefSeq" id="WP_121937189.1">
    <property type="nucleotide sequence ID" value="NZ_REFR01000009.1"/>
</dbReference>
<evidence type="ECO:0000313" key="2">
    <source>
        <dbReference type="Proteomes" id="UP000271227"/>
    </source>
</evidence>
<sequence>MPKRCSMDLGEVTSLSPADLRAIPAFRSVIAYFDAKTGGTRLPSRADIVPADLKPHLPKIFIWDMDTDADGTVRDIRIRLLGTEVAYFYGESTGVSFLDYPEPGVAERAFAVARRMMEAPAVMGYRVRGITTEKRHVALYVCYVPLSTDGFHVNQVFGCIHCDTPA</sequence>
<proteinExistence type="predicted"/>
<name>A0A3M0CWY7_9PROT</name>
<dbReference type="Pfam" id="PF07310">
    <property type="entry name" value="PAS_5"/>
    <property type="match status" value="1"/>
</dbReference>
<dbReference type="Proteomes" id="UP000271227">
    <property type="component" value="Unassembled WGS sequence"/>
</dbReference>
<dbReference type="EMBL" id="REFR01000009">
    <property type="protein sequence ID" value="RMB11969.1"/>
    <property type="molecule type" value="Genomic_DNA"/>
</dbReference>
<organism evidence="1 2">
    <name type="scientific">Eilatimonas milleporae</name>
    <dbReference type="NCBI Taxonomy" id="911205"/>
    <lineage>
        <taxon>Bacteria</taxon>
        <taxon>Pseudomonadati</taxon>
        <taxon>Pseudomonadota</taxon>
        <taxon>Alphaproteobacteria</taxon>
        <taxon>Kordiimonadales</taxon>
        <taxon>Kordiimonadaceae</taxon>
        <taxon>Eilatimonas</taxon>
    </lineage>
</organism>
<evidence type="ECO:0000313" key="1">
    <source>
        <dbReference type="EMBL" id="RMB11969.1"/>
    </source>
</evidence>
<comment type="caution">
    <text evidence="1">The sequence shown here is derived from an EMBL/GenBank/DDBJ whole genome shotgun (WGS) entry which is preliminary data.</text>
</comment>
<dbReference type="InParanoid" id="A0A3M0CWY7"/>
<protein>
    <submittedName>
        <fullName evidence="1">PAS domain-containing protein</fullName>
    </submittedName>
</protein>